<evidence type="ECO:0000313" key="2">
    <source>
        <dbReference type="Ensembl" id="ENSCPBP00000020547.1"/>
    </source>
</evidence>
<dbReference type="Pfam" id="PF01592">
    <property type="entry name" value="NifU_N"/>
    <property type="match status" value="1"/>
</dbReference>
<dbReference type="GO" id="GO:0005506">
    <property type="term" value="F:iron ion binding"/>
    <property type="evidence" value="ECO:0007669"/>
    <property type="project" value="InterPro"/>
</dbReference>
<reference evidence="2" key="3">
    <citation type="submission" date="2025-09" db="UniProtKB">
        <authorList>
            <consortium name="Ensembl"/>
        </authorList>
    </citation>
    <scope>IDENTIFICATION</scope>
</reference>
<dbReference type="Proteomes" id="UP000694380">
    <property type="component" value="Chromosome 8"/>
</dbReference>
<dbReference type="AlphaFoldDB" id="A0A8C3HMG2"/>
<dbReference type="GO" id="GO:0016226">
    <property type="term" value="P:iron-sulfur cluster assembly"/>
    <property type="evidence" value="ECO:0007669"/>
    <property type="project" value="InterPro"/>
</dbReference>
<organism evidence="2 3">
    <name type="scientific">Chrysemys picta bellii</name>
    <name type="common">Western painted turtle</name>
    <name type="synonym">Emys bellii</name>
    <dbReference type="NCBI Taxonomy" id="8478"/>
    <lineage>
        <taxon>Eukaryota</taxon>
        <taxon>Metazoa</taxon>
        <taxon>Chordata</taxon>
        <taxon>Craniata</taxon>
        <taxon>Vertebrata</taxon>
        <taxon>Euteleostomi</taxon>
        <taxon>Archelosauria</taxon>
        <taxon>Testudinata</taxon>
        <taxon>Testudines</taxon>
        <taxon>Cryptodira</taxon>
        <taxon>Durocryptodira</taxon>
        <taxon>Testudinoidea</taxon>
        <taxon>Emydidae</taxon>
        <taxon>Chrysemys</taxon>
    </lineage>
</organism>
<name>A0A8C3HMG2_CHRPI</name>
<protein>
    <recommendedName>
        <fullName evidence="1">NIF system FeS cluster assembly NifU N-terminal domain-containing protein</fullName>
    </recommendedName>
</protein>
<reference evidence="2" key="1">
    <citation type="journal article" date="2015" name="Genome Biol. Evol.">
        <title>Physical Mapping and Refinement of the Painted Turtle Genome (Chrysemys picta) Inform Amniote Genome Evolution and Challenge Turtle-Bird Chromosomal Conservation.</title>
        <authorList>
            <person name="Badenhorst D."/>
            <person name="Hillier L.W."/>
            <person name="Literman R."/>
            <person name="Montiel E.E."/>
            <person name="Radhakrishnan S."/>
            <person name="Shen Y."/>
            <person name="Minx P."/>
            <person name="Janes D.E."/>
            <person name="Warren W.C."/>
            <person name="Edwards S.V."/>
            <person name="Valenzuela N."/>
        </authorList>
    </citation>
    <scope>NUCLEOTIDE SEQUENCE [LARGE SCALE GENOMIC DNA]</scope>
</reference>
<feature type="domain" description="NIF system FeS cluster assembly NifU N-terminal" evidence="1">
    <location>
        <begin position="100"/>
        <end position="150"/>
    </location>
</feature>
<dbReference type="GeneTree" id="ENSGT00950000186245"/>
<dbReference type="GO" id="GO:0051536">
    <property type="term" value="F:iron-sulfur cluster binding"/>
    <property type="evidence" value="ECO:0007669"/>
    <property type="project" value="InterPro"/>
</dbReference>
<proteinExistence type="predicted"/>
<dbReference type="InterPro" id="IPR002871">
    <property type="entry name" value="NIF_FeS_clus_asmbl_NifU_N"/>
</dbReference>
<evidence type="ECO:0000259" key="1">
    <source>
        <dbReference type="Pfam" id="PF01592"/>
    </source>
</evidence>
<accession>A0A8C3HMG2</accession>
<evidence type="ECO:0000313" key="3">
    <source>
        <dbReference type="Proteomes" id="UP000694380"/>
    </source>
</evidence>
<sequence>MFCSLQGCSPGSLSDAFLIPWEDHLLYAFPPFPLVHKVLLKLRRDKARLILIAPAGLAPLELAGSTMGNMGSLDKTGKNLWYLISGGSCLWRYNCLKLTAMEWIKGKTVGKDLTIRNFDIAKELCSSPVKLLCSMLAKDEIKVALTDYKLK</sequence>
<dbReference type="Gene3D" id="3.90.1010.10">
    <property type="match status" value="1"/>
</dbReference>
<keyword evidence="3" id="KW-1185">Reference proteome</keyword>
<dbReference type="SUPFAM" id="SSF82649">
    <property type="entry name" value="SufE/NifU"/>
    <property type="match status" value="1"/>
</dbReference>
<dbReference type="PANTHER" id="PTHR10093">
    <property type="entry name" value="IRON-SULFUR CLUSTER ASSEMBLY ENZYME NIFU HOMOLOG"/>
    <property type="match status" value="1"/>
</dbReference>
<dbReference type="Ensembl" id="ENSCPBT00000024191.1">
    <property type="protein sequence ID" value="ENSCPBP00000020547.1"/>
    <property type="gene ID" value="ENSCPBG00000014789.1"/>
</dbReference>
<reference evidence="2" key="2">
    <citation type="submission" date="2025-08" db="UniProtKB">
        <authorList>
            <consortium name="Ensembl"/>
        </authorList>
    </citation>
    <scope>IDENTIFICATION</scope>
</reference>